<keyword evidence="1" id="KW-0808">Transferase</keyword>
<dbReference type="PROSITE" id="PS50206">
    <property type="entry name" value="RHODANESE_3"/>
    <property type="match status" value="1"/>
</dbReference>
<dbReference type="HOGENOM" id="CLU_304932_0_0_1"/>
<feature type="compositionally biased region" description="Polar residues" evidence="3">
    <location>
        <begin position="442"/>
        <end position="456"/>
    </location>
</feature>
<dbReference type="AlphaFoldDB" id="D3KGE6"/>
<keyword evidence="2" id="KW-0677">Repeat</keyword>
<feature type="region of interest" description="Disordered" evidence="3">
    <location>
        <begin position="428"/>
        <end position="456"/>
    </location>
</feature>
<dbReference type="EMBL" id="AACB03000001">
    <property type="protein sequence ID" value="KAE8304986.1"/>
    <property type="molecule type" value="Genomic_DNA"/>
</dbReference>
<feature type="compositionally biased region" description="Basic and acidic residues" evidence="3">
    <location>
        <begin position="333"/>
        <end position="344"/>
    </location>
</feature>
<feature type="region of interest" description="Disordered" evidence="3">
    <location>
        <begin position="306"/>
        <end position="344"/>
    </location>
</feature>
<dbReference type="GO" id="GO:0016784">
    <property type="term" value="F:3-mercaptopyruvate sulfurtransferase activity"/>
    <property type="evidence" value="ECO:0000318"/>
    <property type="project" value="GO_Central"/>
</dbReference>
<organism evidence="4 5">
    <name type="scientific">Giardia intestinalis (strain ATCC 50803 / WB clone C6)</name>
    <name type="common">Giardia lamblia</name>
    <dbReference type="NCBI Taxonomy" id="184922"/>
    <lineage>
        <taxon>Eukaryota</taxon>
        <taxon>Metamonada</taxon>
        <taxon>Diplomonadida</taxon>
        <taxon>Hexamitidae</taxon>
        <taxon>Giardiinae</taxon>
        <taxon>Giardia</taxon>
    </lineage>
</organism>
<name>D3KGE6_GIAIC</name>
<proteinExistence type="predicted"/>
<comment type="caution">
    <text evidence="4">The sequence shown here is derived from an EMBL/GenBank/DDBJ whole genome shotgun (WGS) entry which is preliminary data.</text>
</comment>
<dbReference type="OMA" id="YEIGRTR"/>
<accession>D3KGE6</accession>
<dbReference type="GO" id="GO:0004792">
    <property type="term" value="F:thiosulfate-cyanide sulfurtransferase activity"/>
    <property type="evidence" value="ECO:0000318"/>
    <property type="project" value="GO_Central"/>
</dbReference>
<dbReference type="InterPro" id="IPR036873">
    <property type="entry name" value="Rhodanese-like_dom_sf"/>
</dbReference>
<dbReference type="InterPro" id="IPR045078">
    <property type="entry name" value="TST/MPST-like"/>
</dbReference>
<dbReference type="SUPFAM" id="SSF52821">
    <property type="entry name" value="Rhodanese/Cell cycle control phosphatase"/>
    <property type="match status" value="1"/>
</dbReference>
<dbReference type="PANTHER" id="PTHR11364:SF27">
    <property type="entry name" value="SULFURTRANSFERASE"/>
    <property type="match status" value="1"/>
</dbReference>
<sequence>MNPLLVTPKWLYEAVINRRVTVFCCTEPQPNCLGENLDSFLQAHIPSARPLVCTADLYPQAPVPPVSEFCKWTGSQGLLSTQSIILYQDTTSSLHIYRVWWQLQYHQIRTVSLLAGNCKDWSMQGLPTEQGAPSKKGTFREANIWADHYMYYSPHDLELFFTGVKATKAYKQKPFVFTQLVYVGTRDEPGIRKLFHHATHRFKDQLMDNKLEKQEALKHKKYIEQRKKNRLLYYSIFDTENLDPPRTLQQLQYLRSTSPPASRVFDTTVRDEDPPAIVHILPYTCFLDRSGVPIFMPRLLPGKSSEPSQCEYSADDSATATTTPGSVHSNESVSHERLEDVDDDKQLQEHRELLNELFSSRKINLNRQTLFMGDSIEQVAFAIFAAALAYGGGIFQYTATVLEDKLINNINRVLDESARTKLVRDLDMRVPGPSKVPPQMPRPSTQNGSKTRLKSSNDYGLKTTLYKDYVNKKRLKDSPELSSALDTKDFSQMAAKHQMIEDITEKLLGIVPSTHQSSDSVDKYVKFNVYAPRYCQEDLDLIIKGMHPNGRRLSNTERFKLSLRLPISELESRKIDYSDPATVTMILNEHINNVPSLQSKLVCTHSRGNMISRAASPRSLAFKFFNAHDRLEQRTRIRRISECRFRWTSPVLDLQSRFNTNNDLDLASISNNAMRSSFTEKDSRLSKRTSSKENLTTDSASLVHNILTRSIVSPSKARIAYDIPKVTSSNMGRLAFADRNLAISQSANRNKLASKTKINTHITQSKSQSKDTYSPLNEIDDYFLLLTEKYMCSIDHTDDARRYDKSDLSAASTSPYSFQLRHCFSELIVVPSLVLSDSESSTPPSIPTSMVQHVMSSPSIRFLTEKYGSKYFYSKASYLVLSANTIEYTFQCLSEKIVGSFRPRFVVLPESPTEWLMQSMTVRHLNQTNIYDMALSIYLTAEEVGLLHASHIKEYEIGRTRHYWDILCRAYSKH</sequence>
<dbReference type="Gene3D" id="3.40.250.10">
    <property type="entry name" value="Rhodanese-like domain"/>
    <property type="match status" value="1"/>
</dbReference>
<evidence type="ECO:0000256" key="1">
    <source>
        <dbReference type="ARBA" id="ARBA00022679"/>
    </source>
</evidence>
<dbReference type="InterPro" id="IPR001763">
    <property type="entry name" value="Rhodanese-like_dom"/>
</dbReference>
<protein>
    <submittedName>
        <fullName evidence="4">Rhodanese-like domain-containing protein</fullName>
    </submittedName>
</protein>
<dbReference type="PANTHER" id="PTHR11364">
    <property type="entry name" value="THIOSULFATE SULFERTANSFERASE"/>
    <property type="match status" value="1"/>
</dbReference>
<reference evidence="4 5" key="1">
    <citation type="journal article" date="2007" name="Science">
        <title>Genomic minimalism in the early diverging intestinal parasite Giardia lamblia.</title>
        <authorList>
            <person name="Morrison H.G."/>
            <person name="McArthur A.G."/>
            <person name="Gillin F.D."/>
            <person name="Aley S.B."/>
            <person name="Adam R.D."/>
            <person name="Olsen G.J."/>
            <person name="Best A.A."/>
            <person name="Cande W.Z."/>
            <person name="Chen F."/>
            <person name="Cipriano M.J."/>
            <person name="Davids B.J."/>
            <person name="Dawson S.C."/>
            <person name="Elmendorf H.G."/>
            <person name="Hehl A.B."/>
            <person name="Holder M.E."/>
            <person name="Huse S.M."/>
            <person name="Kim U.U."/>
            <person name="Lasek-Nesselquist E."/>
            <person name="Manning G."/>
            <person name="Nigam A."/>
            <person name="Nixon J.E."/>
            <person name="Palm D."/>
            <person name="Passamaneck N.E."/>
            <person name="Prabhu A."/>
            <person name="Reich C.I."/>
            <person name="Reiner D.S."/>
            <person name="Samuelson J."/>
            <person name="Svard S.G."/>
            <person name="Sogin M.L."/>
        </authorList>
    </citation>
    <scope>NUCLEOTIDE SEQUENCE [LARGE SCALE GENOMIC DNA]</scope>
    <source>
        <strain evidence="4 5">WB C6</strain>
    </source>
</reference>
<evidence type="ECO:0000313" key="4">
    <source>
        <dbReference type="EMBL" id="KAE8304986.1"/>
    </source>
</evidence>
<keyword evidence="5" id="KW-1185">Reference proteome</keyword>
<gene>
    <name evidence="4" type="ORF">GL50803_006375</name>
</gene>
<evidence type="ECO:0000313" key="5">
    <source>
        <dbReference type="Proteomes" id="UP000001548"/>
    </source>
</evidence>
<dbReference type="Proteomes" id="UP000001548">
    <property type="component" value="Unassembled WGS sequence"/>
</dbReference>
<evidence type="ECO:0000256" key="2">
    <source>
        <dbReference type="ARBA" id="ARBA00022737"/>
    </source>
</evidence>
<dbReference type="GO" id="GO:0005739">
    <property type="term" value="C:mitochondrion"/>
    <property type="evidence" value="ECO:0000318"/>
    <property type="project" value="GO_Central"/>
</dbReference>
<dbReference type="VEuPathDB" id="GiardiaDB:GL50803_6375"/>
<evidence type="ECO:0000256" key="3">
    <source>
        <dbReference type="SAM" id="MobiDB-lite"/>
    </source>
</evidence>
<dbReference type="SMR" id="D3KGE6"/>